<name>A0ABV6KYJ4_9SPHI</name>
<organism evidence="1 2">
    <name type="scientific">Mucilaginibacter angelicae</name>
    <dbReference type="NCBI Taxonomy" id="869718"/>
    <lineage>
        <taxon>Bacteria</taxon>
        <taxon>Pseudomonadati</taxon>
        <taxon>Bacteroidota</taxon>
        <taxon>Sphingobacteriia</taxon>
        <taxon>Sphingobacteriales</taxon>
        <taxon>Sphingobacteriaceae</taxon>
        <taxon>Mucilaginibacter</taxon>
    </lineage>
</organism>
<evidence type="ECO:0008006" key="3">
    <source>
        <dbReference type="Google" id="ProtNLM"/>
    </source>
</evidence>
<evidence type="ECO:0000313" key="1">
    <source>
        <dbReference type="EMBL" id="MFC0512554.1"/>
    </source>
</evidence>
<proteinExistence type="predicted"/>
<dbReference type="EMBL" id="JBHLTS010000001">
    <property type="protein sequence ID" value="MFC0512554.1"/>
    <property type="molecule type" value="Genomic_DNA"/>
</dbReference>
<accession>A0ABV6KYJ4</accession>
<comment type="caution">
    <text evidence="1">The sequence shown here is derived from an EMBL/GenBank/DDBJ whole genome shotgun (WGS) entry which is preliminary data.</text>
</comment>
<protein>
    <recommendedName>
        <fullName evidence="3">DUF4375 domain-containing protein</fullName>
    </recommendedName>
</protein>
<sequence>MGRETYTFRLNEQALSTTLADTLQNELRGNLSFFEYVLRENEQLIKYGWKYINLQQYLSAGEIITTFRSDPAKANVLYLGVAMDWLWESDMIEYSSIDRFNSSFAKYGFEQIYELGQKDKCWVYLNQLYTYTDMNDLENKIDTYDGHYYLWENDVYKDGLDYLLVLLNKVCLDKDYKFSDGNYYTEKTLNFLNDYKKDRRLIEQAELALIDIRAENEEADLKEEANPNYRRSYTNNHYGVAETMFSQIKEVQKSIKEYSGKIFILDSQ</sequence>
<evidence type="ECO:0000313" key="2">
    <source>
        <dbReference type="Proteomes" id="UP001589828"/>
    </source>
</evidence>
<keyword evidence="2" id="KW-1185">Reference proteome</keyword>
<dbReference type="Proteomes" id="UP001589828">
    <property type="component" value="Unassembled WGS sequence"/>
</dbReference>
<gene>
    <name evidence="1" type="ORF">ACFFGT_00015</name>
</gene>
<reference evidence="1 2" key="1">
    <citation type="submission" date="2024-09" db="EMBL/GenBank/DDBJ databases">
        <authorList>
            <person name="Sun Q."/>
            <person name="Mori K."/>
        </authorList>
    </citation>
    <scope>NUCLEOTIDE SEQUENCE [LARGE SCALE GENOMIC DNA]</scope>
    <source>
        <strain evidence="1 2">NCAIM B.02415</strain>
    </source>
</reference>
<dbReference type="RefSeq" id="WP_377020433.1">
    <property type="nucleotide sequence ID" value="NZ_JBHLTS010000001.1"/>
</dbReference>